<reference evidence="2 3" key="1">
    <citation type="journal article" date="2014" name="Int. J. Syst. Evol. Microbiol.">
        <title>Complete genome sequence of Corynebacterium casei LMG S-19264T (=DSM 44701T), isolated from a smear-ripened cheese.</title>
        <authorList>
            <consortium name="US DOE Joint Genome Institute (JGI-PGF)"/>
            <person name="Walter F."/>
            <person name="Albersmeier A."/>
            <person name="Kalinowski J."/>
            <person name="Ruckert C."/>
        </authorList>
    </citation>
    <scope>NUCLEOTIDE SEQUENCE [LARGE SCALE GENOMIC DNA]</scope>
    <source>
        <strain evidence="2 3">CGMCC 4.7206</strain>
    </source>
</reference>
<name>A0A917KA82_9PSEU</name>
<dbReference type="EMBL" id="BMMT01000023">
    <property type="protein sequence ID" value="GGJ05000.1"/>
    <property type="molecule type" value="Genomic_DNA"/>
</dbReference>
<dbReference type="AlphaFoldDB" id="A0A917KA82"/>
<reference evidence="1" key="4">
    <citation type="submission" date="2023-12" db="EMBL/GenBank/DDBJ databases">
        <authorList>
            <person name="Sun Q."/>
            <person name="Inoue M."/>
        </authorList>
    </citation>
    <scope>NUCLEOTIDE SEQUENCE</scope>
    <source>
        <strain evidence="1">JCM 10664</strain>
    </source>
</reference>
<reference evidence="2" key="3">
    <citation type="submission" date="2020-09" db="EMBL/GenBank/DDBJ databases">
        <authorList>
            <person name="Sun Q."/>
            <person name="Zhou Y."/>
        </authorList>
    </citation>
    <scope>NUCLEOTIDE SEQUENCE</scope>
    <source>
        <strain evidence="2">CGMCC 4.7206</strain>
    </source>
</reference>
<organism evidence="2 3">
    <name type="scientific">Saccharopolyspora thermophila</name>
    <dbReference type="NCBI Taxonomy" id="89367"/>
    <lineage>
        <taxon>Bacteria</taxon>
        <taxon>Bacillati</taxon>
        <taxon>Actinomycetota</taxon>
        <taxon>Actinomycetes</taxon>
        <taxon>Pseudonocardiales</taxon>
        <taxon>Pseudonocardiaceae</taxon>
        <taxon>Saccharopolyspora</taxon>
    </lineage>
</organism>
<evidence type="ECO:0000313" key="4">
    <source>
        <dbReference type="Proteomes" id="UP001500220"/>
    </source>
</evidence>
<accession>A0A917KA82</accession>
<proteinExistence type="predicted"/>
<sequence>MTIDNVRRMISTNNVVHYIQLGANAALCGVPRNSLIPPDPCQPSPDPCSRCPAEFAKLRRKAVPPE</sequence>
<evidence type="ECO:0000313" key="3">
    <source>
        <dbReference type="Proteomes" id="UP000597989"/>
    </source>
</evidence>
<reference evidence="1 4" key="2">
    <citation type="journal article" date="2019" name="Int. J. Syst. Evol. Microbiol.">
        <title>The Global Catalogue of Microorganisms (GCM) 10K type strain sequencing project: providing services to taxonomists for standard genome sequencing and annotation.</title>
        <authorList>
            <consortium name="The Broad Institute Genomics Platform"/>
            <consortium name="The Broad Institute Genome Sequencing Center for Infectious Disease"/>
            <person name="Wu L."/>
            <person name="Ma J."/>
        </authorList>
    </citation>
    <scope>NUCLEOTIDE SEQUENCE [LARGE SCALE GENOMIC DNA]</scope>
    <source>
        <strain evidence="1 4">JCM 10664</strain>
    </source>
</reference>
<gene>
    <name evidence="1" type="ORF">GCM10009545_17720</name>
    <name evidence="2" type="ORF">GCM10011581_47590</name>
</gene>
<comment type="caution">
    <text evidence="2">The sequence shown here is derived from an EMBL/GenBank/DDBJ whole genome shotgun (WGS) entry which is preliminary data.</text>
</comment>
<dbReference type="Proteomes" id="UP000597989">
    <property type="component" value="Unassembled WGS sequence"/>
</dbReference>
<evidence type="ECO:0000313" key="2">
    <source>
        <dbReference type="EMBL" id="GGJ05000.1"/>
    </source>
</evidence>
<dbReference type="Proteomes" id="UP001500220">
    <property type="component" value="Unassembled WGS sequence"/>
</dbReference>
<dbReference type="EMBL" id="BAAAHC010000007">
    <property type="protein sequence ID" value="GAA0516079.1"/>
    <property type="molecule type" value="Genomic_DNA"/>
</dbReference>
<keyword evidence="4" id="KW-1185">Reference proteome</keyword>
<evidence type="ECO:0000313" key="1">
    <source>
        <dbReference type="EMBL" id="GAA0516079.1"/>
    </source>
</evidence>
<protein>
    <submittedName>
        <fullName evidence="2">Uncharacterized protein</fullName>
    </submittedName>
</protein>
<dbReference type="RefSeq" id="WP_188991408.1">
    <property type="nucleotide sequence ID" value="NZ_BAAAHC010000007.1"/>
</dbReference>